<evidence type="ECO:0000313" key="3">
    <source>
        <dbReference type="Proteomes" id="UP000176581"/>
    </source>
</evidence>
<evidence type="ECO:0008006" key="4">
    <source>
        <dbReference type="Google" id="ProtNLM"/>
    </source>
</evidence>
<protein>
    <recommendedName>
        <fullName evidence="4">TIGR03987 family protein</fullName>
    </recommendedName>
</protein>
<organism evidence="2 3">
    <name type="scientific">Candidatus Yanofskybacteria bacterium RIFCSPHIGHO2_02_FULL_43_22</name>
    <dbReference type="NCBI Taxonomy" id="1802681"/>
    <lineage>
        <taxon>Bacteria</taxon>
        <taxon>Candidatus Yanofskyibacteriota</taxon>
    </lineage>
</organism>
<feature type="transmembrane region" description="Helical" evidence="1">
    <location>
        <begin position="101"/>
        <end position="117"/>
    </location>
</feature>
<gene>
    <name evidence="2" type="ORF">A3J47_01595</name>
</gene>
<feature type="transmembrane region" description="Helical" evidence="1">
    <location>
        <begin position="64"/>
        <end position="81"/>
    </location>
</feature>
<keyword evidence="1" id="KW-0812">Transmembrane</keyword>
<evidence type="ECO:0000313" key="2">
    <source>
        <dbReference type="EMBL" id="OGN13430.1"/>
    </source>
</evidence>
<dbReference type="Proteomes" id="UP000176581">
    <property type="component" value="Unassembled WGS sequence"/>
</dbReference>
<comment type="caution">
    <text evidence="2">The sequence shown here is derived from an EMBL/GenBank/DDBJ whole genome shotgun (WGS) entry which is preliminary data.</text>
</comment>
<feature type="transmembrane region" description="Helical" evidence="1">
    <location>
        <begin position="30"/>
        <end position="58"/>
    </location>
</feature>
<feature type="transmembrane region" description="Helical" evidence="1">
    <location>
        <begin position="6"/>
        <end position="23"/>
    </location>
</feature>
<accession>A0A1F8FL26</accession>
<name>A0A1F8FL26_9BACT</name>
<evidence type="ECO:0000256" key="1">
    <source>
        <dbReference type="SAM" id="Phobius"/>
    </source>
</evidence>
<reference evidence="2 3" key="1">
    <citation type="journal article" date="2016" name="Nat. Commun.">
        <title>Thousands of microbial genomes shed light on interconnected biogeochemical processes in an aquifer system.</title>
        <authorList>
            <person name="Anantharaman K."/>
            <person name="Brown C.T."/>
            <person name="Hug L.A."/>
            <person name="Sharon I."/>
            <person name="Castelle C.J."/>
            <person name="Probst A.J."/>
            <person name="Thomas B.C."/>
            <person name="Singh A."/>
            <person name="Wilkins M.J."/>
            <person name="Karaoz U."/>
            <person name="Brodie E.L."/>
            <person name="Williams K.H."/>
            <person name="Hubbard S.S."/>
            <person name="Banfield J.F."/>
        </authorList>
    </citation>
    <scope>NUCLEOTIDE SEQUENCE [LARGE SCALE GENOMIC DNA]</scope>
</reference>
<keyword evidence="1" id="KW-1133">Transmembrane helix</keyword>
<proteinExistence type="predicted"/>
<keyword evidence="1" id="KW-0472">Membrane</keyword>
<dbReference type="AlphaFoldDB" id="A0A1F8FL26"/>
<sequence length="118" mass="13729">MPSFEFLFVIALVFYTLVVWVHKIKNRLELWMVVVFGIALAIDTVATVIVCVLANQLWAWNPHTITGFASLVIMATHFVWAVETKIWKGDWEMYFHRYSPYAWFLWLVAFFSGIPLAG</sequence>
<dbReference type="EMBL" id="MGJV01000042">
    <property type="protein sequence ID" value="OGN13430.1"/>
    <property type="molecule type" value="Genomic_DNA"/>
</dbReference>